<dbReference type="Gene3D" id="3.80.10.10">
    <property type="entry name" value="Ribonuclease Inhibitor"/>
    <property type="match status" value="1"/>
</dbReference>
<organism evidence="2">
    <name type="scientific">Setaria italica</name>
    <name type="common">Foxtail millet</name>
    <name type="synonym">Panicum italicum</name>
    <dbReference type="NCBI Taxonomy" id="4555"/>
    <lineage>
        <taxon>Eukaryota</taxon>
        <taxon>Viridiplantae</taxon>
        <taxon>Streptophyta</taxon>
        <taxon>Embryophyta</taxon>
        <taxon>Tracheophyta</taxon>
        <taxon>Spermatophyta</taxon>
        <taxon>Magnoliopsida</taxon>
        <taxon>Liliopsida</taxon>
        <taxon>Poales</taxon>
        <taxon>Poaceae</taxon>
        <taxon>PACMAD clade</taxon>
        <taxon>Panicoideae</taxon>
        <taxon>Panicodae</taxon>
        <taxon>Paniceae</taxon>
        <taxon>Cenchrinae</taxon>
        <taxon>Setaria</taxon>
    </lineage>
</organism>
<name>A0A368Q6C8_SETIT</name>
<dbReference type="PROSITE" id="PS50181">
    <property type="entry name" value="FBOX"/>
    <property type="match status" value="1"/>
</dbReference>
<dbReference type="PANTHER" id="PTHR34709">
    <property type="entry name" value="OS10G0396666 PROTEIN"/>
    <property type="match status" value="1"/>
</dbReference>
<dbReference type="PANTHER" id="PTHR34709:SF70">
    <property type="entry name" value="F-BOX DOMAIN-CONTAINING PROTEIN"/>
    <property type="match status" value="1"/>
</dbReference>
<proteinExistence type="predicted"/>
<dbReference type="InterPro" id="IPR053781">
    <property type="entry name" value="F-box_AtFBL13-like"/>
</dbReference>
<dbReference type="SUPFAM" id="SSF81383">
    <property type="entry name" value="F-box domain"/>
    <property type="match status" value="1"/>
</dbReference>
<reference evidence="2" key="1">
    <citation type="journal article" date="2012" name="Nat. Biotechnol.">
        <title>Reference genome sequence of the model plant Setaria.</title>
        <authorList>
            <person name="Bennetzen J.L."/>
            <person name="Schmutz J."/>
            <person name="Wang H."/>
            <person name="Percifield R."/>
            <person name="Hawkins J."/>
            <person name="Pontaroli A.C."/>
            <person name="Estep M."/>
            <person name="Feng L."/>
            <person name="Vaughn J.N."/>
            <person name="Grimwood J."/>
            <person name="Jenkins J."/>
            <person name="Barry K."/>
            <person name="Lindquist E."/>
            <person name="Hellsten U."/>
            <person name="Deshpande S."/>
            <person name="Wang X."/>
            <person name="Wu X."/>
            <person name="Mitros T."/>
            <person name="Triplett J."/>
            <person name="Yang X."/>
            <person name="Ye C.Y."/>
            <person name="Mauro-Herrera M."/>
            <person name="Wang L."/>
            <person name="Li P."/>
            <person name="Sharma M."/>
            <person name="Sharma R."/>
            <person name="Ronald P.C."/>
            <person name="Panaud O."/>
            <person name="Kellogg E.A."/>
            <person name="Brutnell T.P."/>
            <person name="Doust A.N."/>
            <person name="Tuskan G.A."/>
            <person name="Rokhsar D."/>
            <person name="Devos K.M."/>
        </authorList>
    </citation>
    <scope>NUCLEOTIDE SEQUENCE [LARGE SCALE GENOMIC DNA]</scope>
    <source>
        <strain evidence="2">Yugu1</strain>
    </source>
</reference>
<dbReference type="SUPFAM" id="SSF52047">
    <property type="entry name" value="RNI-like"/>
    <property type="match status" value="1"/>
</dbReference>
<sequence>MAGNRKVAVGGRGDDRLSDLPDGILEHVLSVLPAADAVRSSVLSRRWLRAWAHAPALNLSDERLQDRFLGFAREVLARYGAPDVPALNVTLGCESNLGPAAATAWLRDAMERVVSSVSVSVMAPGPLCPLTLPRGLRAKSITLVPSGISFQHGPLVLPGPDAPTSFGALTELSLSRVRLQERVRPLGEFLSSCCPRLRKLLLSKVSGGLVAGGGLRLWPLVLHLDMLEELVVDRVESFNKLQVVSANLRVLGVHSCFGSVSQWGIYTVVEISAPRLEVVGCFLNGSHCIRCLSGLLFYLPGNEFGSTSAVRLLEMCSSAIHLSVCIDIPDFTTPSMLTQEELDHVPQLPNIRVLSLRLVAILRFINCPIAPIIFSFLKRCPNLTRLHIDLSMLHQFSRLDPEYLTGSGWKACRDQLELGSLREIRISGFTGTDCEMELADVLFGVGVARPALERISIALFPQVRQGMNGSPVCCVGATSPAFKRMPMSFPQLLRHMDSIGTKMKAQFPLVGGYWETVPRKELTWTRTC</sequence>
<protein>
    <recommendedName>
        <fullName evidence="1">F-box domain-containing protein</fullName>
    </recommendedName>
</protein>
<reference evidence="2" key="2">
    <citation type="submission" date="2015-07" db="EMBL/GenBank/DDBJ databases">
        <authorList>
            <person name="Noorani M."/>
        </authorList>
    </citation>
    <scope>NUCLEOTIDE SEQUENCE</scope>
    <source>
        <strain evidence="2">Yugu1</strain>
    </source>
</reference>
<evidence type="ECO:0000313" key="2">
    <source>
        <dbReference type="EMBL" id="RCV13412.1"/>
    </source>
</evidence>
<dbReference type="InterPro" id="IPR055312">
    <property type="entry name" value="FBL15-like"/>
</dbReference>
<dbReference type="CDD" id="cd22160">
    <property type="entry name" value="F-box_AtFBL13-like"/>
    <property type="match status" value="1"/>
</dbReference>
<gene>
    <name evidence="2" type="ORF">SETIT_2G344500v2</name>
</gene>
<dbReference type="EMBL" id="CM003529">
    <property type="protein sequence ID" value="RCV13412.1"/>
    <property type="molecule type" value="Genomic_DNA"/>
</dbReference>
<dbReference type="Pfam" id="PF00646">
    <property type="entry name" value="F-box"/>
    <property type="match status" value="1"/>
</dbReference>
<dbReference type="InterPro" id="IPR001810">
    <property type="entry name" value="F-box_dom"/>
</dbReference>
<dbReference type="AlphaFoldDB" id="A0A368Q6C8"/>
<evidence type="ECO:0000259" key="1">
    <source>
        <dbReference type="PROSITE" id="PS50181"/>
    </source>
</evidence>
<accession>A0A368Q6C8</accession>
<feature type="domain" description="F-box" evidence="1">
    <location>
        <begin position="14"/>
        <end position="47"/>
    </location>
</feature>
<dbReference type="InterPro" id="IPR032675">
    <property type="entry name" value="LRR_dom_sf"/>
</dbReference>
<dbReference type="InterPro" id="IPR036047">
    <property type="entry name" value="F-box-like_dom_sf"/>
</dbReference>
<dbReference type="OrthoDB" id="604899at2759"/>